<evidence type="ECO:0000256" key="1">
    <source>
        <dbReference type="ARBA" id="ARBA00006217"/>
    </source>
</evidence>
<dbReference type="InterPro" id="IPR001765">
    <property type="entry name" value="Carbonic_anhydrase"/>
</dbReference>
<evidence type="ECO:0000313" key="5">
    <source>
        <dbReference type="Proteomes" id="UP000259273"/>
    </source>
</evidence>
<dbReference type="NCBIfam" id="NF011765">
    <property type="entry name" value="PRK15219.1"/>
    <property type="match status" value="1"/>
</dbReference>
<reference evidence="4 5" key="1">
    <citation type="journal article" date="2018" name="Nat. Biotechnol.">
        <title>A standardized bacterial taxonomy based on genome phylogeny substantially revises the tree of life.</title>
        <authorList>
            <person name="Parks D.H."/>
            <person name="Chuvochina M."/>
            <person name="Waite D.W."/>
            <person name="Rinke C."/>
            <person name="Skarshewski A."/>
            <person name="Chaumeil P.A."/>
            <person name="Hugenholtz P."/>
        </authorList>
    </citation>
    <scope>NUCLEOTIDE SEQUENCE [LARGE SCALE GENOMIC DNA]</scope>
    <source>
        <strain evidence="4">UBA9158</strain>
    </source>
</reference>
<dbReference type="SMART" id="SM00947">
    <property type="entry name" value="Pro_CA"/>
    <property type="match status" value="1"/>
</dbReference>
<evidence type="ECO:0000256" key="2">
    <source>
        <dbReference type="PIRSR" id="PIRSR601765-1"/>
    </source>
</evidence>
<feature type="binding site" evidence="2">
    <location>
        <position position="89"/>
    </location>
    <ligand>
        <name>Zn(2+)</name>
        <dbReference type="ChEBI" id="CHEBI:29105"/>
    </ligand>
</feature>
<keyword evidence="2" id="KW-0479">Metal-binding</keyword>
<proteinExistence type="inferred from homology"/>
<feature type="signal peptide" evidence="3">
    <location>
        <begin position="1"/>
        <end position="26"/>
    </location>
</feature>
<name>A0A3C1KSG0_9GAMM</name>
<accession>A0A3C1KSG0</accession>
<keyword evidence="2" id="KW-0862">Zinc</keyword>
<feature type="binding site" evidence="2">
    <location>
        <position position="140"/>
    </location>
    <ligand>
        <name>Zn(2+)</name>
        <dbReference type="ChEBI" id="CHEBI:29105"/>
    </ligand>
</feature>
<feature type="binding site" evidence="2">
    <location>
        <position position="87"/>
    </location>
    <ligand>
        <name>Zn(2+)</name>
        <dbReference type="ChEBI" id="CHEBI:29105"/>
    </ligand>
</feature>
<dbReference type="Gene3D" id="3.40.1050.10">
    <property type="entry name" value="Carbonic anhydrase"/>
    <property type="match status" value="1"/>
</dbReference>
<dbReference type="GO" id="GO:0004089">
    <property type="term" value="F:carbonate dehydratase activity"/>
    <property type="evidence" value="ECO:0007669"/>
    <property type="project" value="InterPro"/>
</dbReference>
<organism evidence="4 5">
    <name type="scientific">Haliea salexigens</name>
    <dbReference type="NCBI Taxonomy" id="287487"/>
    <lineage>
        <taxon>Bacteria</taxon>
        <taxon>Pseudomonadati</taxon>
        <taxon>Pseudomonadota</taxon>
        <taxon>Gammaproteobacteria</taxon>
        <taxon>Cellvibrionales</taxon>
        <taxon>Halieaceae</taxon>
        <taxon>Haliea</taxon>
    </lineage>
</organism>
<feature type="chain" id="PRO_5017685104" evidence="3">
    <location>
        <begin position="27"/>
        <end position="236"/>
    </location>
</feature>
<evidence type="ECO:0000313" key="4">
    <source>
        <dbReference type="EMBL" id="HAN29136.1"/>
    </source>
</evidence>
<gene>
    <name evidence="4" type="ORF">DCP75_15740</name>
</gene>
<dbReference type="Proteomes" id="UP000259273">
    <property type="component" value="Unassembled WGS sequence"/>
</dbReference>
<dbReference type="Pfam" id="PF00484">
    <property type="entry name" value="Pro_CA"/>
    <property type="match status" value="1"/>
</dbReference>
<dbReference type="AlphaFoldDB" id="A0A3C1KSG0"/>
<dbReference type="EMBL" id="DMND01000211">
    <property type="protein sequence ID" value="HAN29136.1"/>
    <property type="molecule type" value="Genomic_DNA"/>
</dbReference>
<dbReference type="InterPro" id="IPR036874">
    <property type="entry name" value="Carbonic_anhydrase_sf"/>
</dbReference>
<dbReference type="SUPFAM" id="SSF53056">
    <property type="entry name" value="beta-carbonic anhydrase, cab"/>
    <property type="match status" value="1"/>
</dbReference>
<dbReference type="PANTHER" id="PTHR11002">
    <property type="entry name" value="CARBONIC ANHYDRASE"/>
    <property type="match status" value="1"/>
</dbReference>
<keyword evidence="3" id="KW-0732">Signal</keyword>
<dbReference type="GO" id="GO:0008270">
    <property type="term" value="F:zinc ion binding"/>
    <property type="evidence" value="ECO:0007669"/>
    <property type="project" value="InterPro"/>
</dbReference>
<protein>
    <submittedName>
        <fullName evidence="4">Carbonic anhydrase</fullName>
    </submittedName>
</protein>
<dbReference type="CDD" id="cd03378">
    <property type="entry name" value="beta_CA_cladeC"/>
    <property type="match status" value="1"/>
</dbReference>
<feature type="binding site" evidence="2">
    <location>
        <position position="143"/>
    </location>
    <ligand>
        <name>Zn(2+)</name>
        <dbReference type="ChEBI" id="CHEBI:29105"/>
    </ligand>
</feature>
<dbReference type="PANTHER" id="PTHR11002:SF79">
    <property type="entry name" value="CARBONIC ANHYDRASE 2"/>
    <property type="match status" value="1"/>
</dbReference>
<sequence length="236" mass="24265">MKALRTFTQVLAMTAAVGLAAPIATALEAPVTQTALTQAALSPADAVAMLKAGNERFVEGDMLQRDLPGQVEATAAGQYPHSIVLGCIDSRVPPELVFDQGLGDIFSPRIAGNVVTPELLGSMEFAAAVAGSRAIVVLGHTACGAVKGACDGVEMGNLTSNLAHIHAAVEAVPTTSGPRDSSNSEWVNDVAEKNVSLTVAKILQDSPVLKGLVDQGKLTVVGAMYDVSTGEVDFLD</sequence>
<dbReference type="STRING" id="1121937.GCA_000423125_02576"/>
<evidence type="ECO:0000256" key="3">
    <source>
        <dbReference type="SAM" id="SignalP"/>
    </source>
</evidence>
<comment type="cofactor">
    <cofactor evidence="2">
        <name>Zn(2+)</name>
        <dbReference type="ChEBI" id="CHEBI:29105"/>
    </cofactor>
    <text evidence="2">Binds 1 zinc ion per subunit.</text>
</comment>
<comment type="caution">
    <text evidence="4">The sequence shown here is derived from an EMBL/GenBank/DDBJ whole genome shotgun (WGS) entry which is preliminary data.</text>
</comment>
<comment type="similarity">
    <text evidence="1">Belongs to the beta-class carbonic anhydrase family.</text>
</comment>